<dbReference type="HOGENOM" id="CLU_2990256_0_0_11"/>
<protein>
    <submittedName>
        <fullName evidence="1">Uncharacterized protein</fullName>
    </submittedName>
</protein>
<gene>
    <name evidence="1" type="ordered locus">Gobs_0166</name>
</gene>
<reference evidence="2" key="2">
    <citation type="submission" date="2010-01" db="EMBL/GenBank/DDBJ databases">
        <title>The complete genome of Geodermatophilus obscurus DSM 43160.</title>
        <authorList>
            <consortium name="US DOE Joint Genome Institute (JGI-PGF)"/>
            <person name="Lucas S."/>
            <person name="Copeland A."/>
            <person name="Lapidus A."/>
            <person name="Glavina del Rio T."/>
            <person name="Dalin E."/>
            <person name="Tice H."/>
            <person name="Bruce D."/>
            <person name="Goodwin L."/>
            <person name="Pitluck S."/>
            <person name="Kyrpides N."/>
            <person name="Mavromatis K."/>
            <person name="Ivanova N."/>
            <person name="Munk A.C."/>
            <person name="Brettin T."/>
            <person name="Detter J.C."/>
            <person name="Han C."/>
            <person name="Larimer F."/>
            <person name="Land M."/>
            <person name="Hauser L."/>
            <person name="Markowitz V."/>
            <person name="Cheng J.-F."/>
            <person name="Hugenholtz P."/>
            <person name="Woyke T."/>
            <person name="Wu D."/>
            <person name="Jando M."/>
            <person name="Schneider S."/>
            <person name="Klenk H.-P."/>
            <person name="Eisen J.A."/>
        </authorList>
    </citation>
    <scope>NUCLEOTIDE SEQUENCE [LARGE SCALE GENOMIC DNA]</scope>
    <source>
        <strain evidence="2">ATCC 25078 / DSM 43160 / JCM 3152 / KCC A-0152 / KCTC 9177 / NBRC 13315 / NRRL B-3577 / G-20</strain>
    </source>
</reference>
<dbReference type="KEGG" id="gob:Gobs_0166"/>
<dbReference type="STRING" id="526225.Gobs_0166"/>
<dbReference type="AlphaFoldDB" id="D2S3U4"/>
<dbReference type="RefSeq" id="WP_012946413.1">
    <property type="nucleotide sequence ID" value="NC_013757.1"/>
</dbReference>
<sequence>MAWIERDIPDLIARTTDAWLASHDTDSAHVSHEDVLAALDAARDESGTRLGRPTQER</sequence>
<evidence type="ECO:0000313" key="2">
    <source>
        <dbReference type="Proteomes" id="UP000001382"/>
    </source>
</evidence>
<evidence type="ECO:0000313" key="1">
    <source>
        <dbReference type="EMBL" id="ADB72972.1"/>
    </source>
</evidence>
<name>D2S3U4_GEOOG</name>
<dbReference type="EMBL" id="CP001867">
    <property type="protein sequence ID" value="ADB72972.1"/>
    <property type="molecule type" value="Genomic_DNA"/>
</dbReference>
<dbReference type="Proteomes" id="UP000001382">
    <property type="component" value="Chromosome"/>
</dbReference>
<accession>D2S3U4</accession>
<proteinExistence type="predicted"/>
<reference evidence="1 2" key="1">
    <citation type="journal article" date="2010" name="Stand. Genomic Sci.">
        <title>Complete genome sequence of Geodermatophilus obscurus type strain (G-20).</title>
        <authorList>
            <person name="Ivanova N."/>
            <person name="Sikorski J."/>
            <person name="Jando M."/>
            <person name="Munk C."/>
            <person name="Lapidus A."/>
            <person name="Glavina Del Rio T."/>
            <person name="Copeland A."/>
            <person name="Tice H."/>
            <person name="Cheng J.-F."/>
            <person name="Lucas S."/>
            <person name="Chen F."/>
            <person name="Nolan M."/>
            <person name="Bruce D."/>
            <person name="Goodwin L."/>
            <person name="Pitluck S."/>
            <person name="Mavromatis K."/>
            <person name="Mikhailova N."/>
            <person name="Pati A."/>
            <person name="Chen A."/>
            <person name="Palaniappan K."/>
            <person name="Land M."/>
            <person name="Hauser L."/>
            <person name="Chang Y.-J."/>
            <person name="Jeffries C.D."/>
            <person name="Meincke L."/>
            <person name="Brettin T."/>
            <person name="Detter J.C."/>
            <person name="Detter J.C."/>
            <person name="Rohde M."/>
            <person name="Goeker M."/>
            <person name="Bristow J."/>
            <person name="Eisen J.A."/>
            <person name="Markowitz V."/>
            <person name="Hugenholtz P."/>
            <person name="Kyrpides N.C."/>
            <person name="Klenk H.-P."/>
        </authorList>
    </citation>
    <scope>NUCLEOTIDE SEQUENCE [LARGE SCALE GENOMIC DNA]</scope>
    <source>
        <strain evidence="2">ATCC 25078 / DSM 43160 / JCM 3152 / KCC A-0152 / KCTC 9177 / NBRC 13315 / NRRL B-3577 / G-20</strain>
    </source>
</reference>
<keyword evidence="2" id="KW-1185">Reference proteome</keyword>
<organism evidence="1 2">
    <name type="scientific">Geodermatophilus obscurus (strain ATCC 25078 / DSM 43160 / JCM 3152 / CCUG 61914 / KCC A-0152 / KCTC 9177 / NBRC 13315 / NRRL B-3577 / G-20)</name>
    <dbReference type="NCBI Taxonomy" id="526225"/>
    <lineage>
        <taxon>Bacteria</taxon>
        <taxon>Bacillati</taxon>
        <taxon>Actinomycetota</taxon>
        <taxon>Actinomycetes</taxon>
        <taxon>Geodermatophilales</taxon>
        <taxon>Geodermatophilaceae</taxon>
        <taxon>Geodermatophilus</taxon>
    </lineage>
</organism>